<dbReference type="Proteomes" id="UP000255139">
    <property type="component" value="Unassembled WGS sequence"/>
</dbReference>
<feature type="domain" description="RDD" evidence="6">
    <location>
        <begin position="47"/>
        <end position="124"/>
    </location>
</feature>
<dbReference type="InterPro" id="IPR010432">
    <property type="entry name" value="RDD"/>
</dbReference>
<evidence type="ECO:0000256" key="3">
    <source>
        <dbReference type="ARBA" id="ARBA00022989"/>
    </source>
</evidence>
<evidence type="ECO:0000256" key="5">
    <source>
        <dbReference type="SAM" id="Phobius"/>
    </source>
</evidence>
<feature type="transmembrane region" description="Helical" evidence="5">
    <location>
        <begin position="84"/>
        <end position="102"/>
    </location>
</feature>
<dbReference type="EMBL" id="UGJE01000002">
    <property type="protein sequence ID" value="STQ86119.1"/>
    <property type="molecule type" value="Genomic_DNA"/>
</dbReference>
<protein>
    <submittedName>
        <fullName evidence="7">RDD family protein</fullName>
    </submittedName>
</protein>
<dbReference type="Pfam" id="PF06271">
    <property type="entry name" value="RDD"/>
    <property type="match status" value="1"/>
</dbReference>
<evidence type="ECO:0000256" key="1">
    <source>
        <dbReference type="ARBA" id="ARBA00004141"/>
    </source>
</evidence>
<evidence type="ECO:0000313" key="7">
    <source>
        <dbReference type="EMBL" id="STQ86119.1"/>
    </source>
</evidence>
<gene>
    <name evidence="7" type="ORF">NCTC12714_00910</name>
</gene>
<sequence length="231" mass="26852">MSKNANKKLLRPKNKIKANKFLDGQKEALNSNPNTKSNQKSNKGFLIERLKAFITDIFLINMPILYITTYVILDGKQSLLDNQIAIAICTSCYCVIIFFFLWRFGQTPGFRYAEIAIVSINYNNQENLNHDSNTINGSSKKNHFNTERDSNIREKSIKSSNISSLNTKPYSISKPKAWQCLVFIAVWLIEISFFLWVIYFLRKDKRSLHEILSHTKIIYKQNQARKKNNVM</sequence>
<evidence type="ECO:0000256" key="4">
    <source>
        <dbReference type="ARBA" id="ARBA00023136"/>
    </source>
</evidence>
<proteinExistence type="predicted"/>
<reference evidence="7 8" key="1">
    <citation type="submission" date="2018-06" db="EMBL/GenBank/DDBJ databases">
        <authorList>
            <consortium name="Pathogen Informatics"/>
            <person name="Doyle S."/>
        </authorList>
    </citation>
    <scope>NUCLEOTIDE SEQUENCE [LARGE SCALE GENOMIC DNA]</scope>
    <source>
        <strain evidence="7 8">NCTC12714</strain>
    </source>
</reference>
<evidence type="ECO:0000313" key="8">
    <source>
        <dbReference type="Proteomes" id="UP000255139"/>
    </source>
</evidence>
<accession>A0A377PUG1</accession>
<dbReference type="GO" id="GO:0016020">
    <property type="term" value="C:membrane"/>
    <property type="evidence" value="ECO:0007669"/>
    <property type="project" value="UniProtKB-SubCell"/>
</dbReference>
<dbReference type="AlphaFoldDB" id="A0A377PUG1"/>
<keyword evidence="8" id="KW-1185">Reference proteome</keyword>
<evidence type="ECO:0000259" key="6">
    <source>
        <dbReference type="Pfam" id="PF06271"/>
    </source>
</evidence>
<dbReference type="RefSeq" id="WP_052089458.1">
    <property type="nucleotide sequence ID" value="NZ_FZML01000012.1"/>
</dbReference>
<organism evidence="7 8">
    <name type="scientific">Helicobacter muridarum</name>
    <dbReference type="NCBI Taxonomy" id="216"/>
    <lineage>
        <taxon>Bacteria</taxon>
        <taxon>Pseudomonadati</taxon>
        <taxon>Campylobacterota</taxon>
        <taxon>Epsilonproteobacteria</taxon>
        <taxon>Campylobacterales</taxon>
        <taxon>Helicobacteraceae</taxon>
        <taxon>Helicobacter</taxon>
    </lineage>
</organism>
<comment type="subcellular location">
    <subcellularLocation>
        <location evidence="1">Membrane</location>
        <topology evidence="1">Multi-pass membrane protein</topology>
    </subcellularLocation>
</comment>
<feature type="transmembrane region" description="Helical" evidence="5">
    <location>
        <begin position="180"/>
        <end position="201"/>
    </location>
</feature>
<name>A0A377PUG1_9HELI</name>
<keyword evidence="2 5" id="KW-0812">Transmembrane</keyword>
<keyword evidence="4 5" id="KW-0472">Membrane</keyword>
<feature type="transmembrane region" description="Helical" evidence="5">
    <location>
        <begin position="50"/>
        <end position="72"/>
    </location>
</feature>
<evidence type="ECO:0000256" key="2">
    <source>
        <dbReference type="ARBA" id="ARBA00022692"/>
    </source>
</evidence>
<keyword evidence="3 5" id="KW-1133">Transmembrane helix</keyword>